<dbReference type="Pfam" id="PF03607">
    <property type="entry name" value="DCX"/>
    <property type="match status" value="2"/>
</dbReference>
<comment type="subcellular location">
    <subcellularLocation>
        <location evidence="1">Cell projection</location>
    </subcellularLocation>
    <subcellularLocation>
        <location evidence="2">Cytoplasm</location>
    </subcellularLocation>
</comment>
<dbReference type="PANTHER" id="PTHR23005">
    <property type="entry name" value="RETINITIS PIGMENTOSA 1 PROTEIN"/>
    <property type="match status" value="1"/>
</dbReference>
<dbReference type="SMART" id="SM00537">
    <property type="entry name" value="DCX"/>
    <property type="match status" value="2"/>
</dbReference>
<evidence type="ECO:0000313" key="9">
    <source>
        <dbReference type="Proteomes" id="UP000261640"/>
    </source>
</evidence>
<feature type="domain" description="Doublecortin" evidence="7">
    <location>
        <begin position="41"/>
        <end position="123"/>
    </location>
</feature>
<dbReference type="Ensembl" id="ENSMAMT00000007679.2">
    <property type="protein sequence ID" value="ENSMAMP00000007474.2"/>
    <property type="gene ID" value="ENSMAMG00000005081.2"/>
</dbReference>
<dbReference type="Gene3D" id="3.10.20.230">
    <property type="entry name" value="Doublecortin domain"/>
    <property type="match status" value="2"/>
</dbReference>
<dbReference type="SUPFAM" id="SSF89837">
    <property type="entry name" value="Doublecortin (DC)"/>
    <property type="match status" value="2"/>
</dbReference>
<evidence type="ECO:0000256" key="1">
    <source>
        <dbReference type="ARBA" id="ARBA00004316"/>
    </source>
</evidence>
<dbReference type="InterPro" id="IPR036572">
    <property type="entry name" value="Doublecortin_dom_sf"/>
</dbReference>
<feature type="domain" description="Doublecortin" evidence="7">
    <location>
        <begin position="158"/>
        <end position="237"/>
    </location>
</feature>
<dbReference type="Proteomes" id="UP000261640">
    <property type="component" value="Unplaced"/>
</dbReference>
<dbReference type="InParanoid" id="A0A3Q3LDC3"/>
<dbReference type="STRING" id="205130.ENSMAMP00000007474"/>
<proteinExistence type="predicted"/>
<dbReference type="GeneTree" id="ENSGT00940000154242"/>
<dbReference type="GO" id="GO:0060041">
    <property type="term" value="P:retina development in camera-type eye"/>
    <property type="evidence" value="ECO:0007669"/>
    <property type="project" value="TreeGrafter"/>
</dbReference>
<evidence type="ECO:0000256" key="6">
    <source>
        <dbReference type="SAM" id="MobiDB-lite"/>
    </source>
</evidence>
<reference evidence="8" key="1">
    <citation type="submission" date="2025-08" db="UniProtKB">
        <authorList>
            <consortium name="Ensembl"/>
        </authorList>
    </citation>
    <scope>IDENTIFICATION</scope>
</reference>
<keyword evidence="3" id="KW-0963">Cytoplasm</keyword>
<feature type="region of interest" description="Disordered" evidence="6">
    <location>
        <begin position="1"/>
        <end position="24"/>
    </location>
</feature>
<dbReference type="GO" id="GO:0005930">
    <property type="term" value="C:axoneme"/>
    <property type="evidence" value="ECO:0007669"/>
    <property type="project" value="TreeGrafter"/>
</dbReference>
<evidence type="ECO:0000313" key="8">
    <source>
        <dbReference type="Ensembl" id="ENSMAMP00000007474.2"/>
    </source>
</evidence>
<dbReference type="AlphaFoldDB" id="A0A3Q3LDC3"/>
<dbReference type="PANTHER" id="PTHR23005:SF3">
    <property type="entry name" value="RETINITIS PIGMENTOSA 1-LIKE 1 PROTEIN"/>
    <property type="match status" value="1"/>
</dbReference>
<sequence length="298" mass="33263">MHSVQTGMWDPQPPSKHASPIPVSTPFNFRHTHVTTAPPAKRITFYKSGDSQFGGIRMAIHKRSFKCFDALLDDLSQKVPLPFGVRTVTTPRGTHTIRQLEQLQDGGCYLCSDRHQVKPINMELANKRPSIWHHHSRRPQRPETSSTTPPGHLSYTQRRILLVKNSEPGMRRSVVLSRRSARSLRAFLEEVSEVMQFHVRKLYTAEGRRIDSVQSLMTCPGVLVCVGREAFSPVLVNFIRKSSEEKLPGLGPRTPGNGARSPAIQGARSPPHGAQSRASEYSEGHDSKKNGKLLGQNV</sequence>
<reference evidence="8" key="2">
    <citation type="submission" date="2025-09" db="UniProtKB">
        <authorList>
            <consortium name="Ensembl"/>
        </authorList>
    </citation>
    <scope>IDENTIFICATION</scope>
</reference>
<feature type="region of interest" description="Disordered" evidence="6">
    <location>
        <begin position="128"/>
        <end position="153"/>
    </location>
</feature>
<dbReference type="FunFam" id="3.10.20.230:FF:000006">
    <property type="entry name" value="Oxygen-regulated protein 1"/>
    <property type="match status" value="1"/>
</dbReference>
<dbReference type="GO" id="GO:0035556">
    <property type="term" value="P:intracellular signal transduction"/>
    <property type="evidence" value="ECO:0007669"/>
    <property type="project" value="InterPro"/>
</dbReference>
<evidence type="ECO:0000256" key="5">
    <source>
        <dbReference type="ARBA" id="ARBA00023273"/>
    </source>
</evidence>
<dbReference type="GO" id="GO:0035082">
    <property type="term" value="P:axoneme assembly"/>
    <property type="evidence" value="ECO:0007669"/>
    <property type="project" value="TreeGrafter"/>
</dbReference>
<evidence type="ECO:0000256" key="2">
    <source>
        <dbReference type="ARBA" id="ARBA00004496"/>
    </source>
</evidence>
<name>A0A3Q3LDC3_9TELE</name>
<keyword evidence="4" id="KW-0677">Repeat</keyword>
<dbReference type="PROSITE" id="PS50309">
    <property type="entry name" value="DC"/>
    <property type="match status" value="2"/>
</dbReference>
<protein>
    <recommendedName>
        <fullName evidence="7">Doublecortin domain-containing protein</fullName>
    </recommendedName>
</protein>
<accession>A0A3Q3LDC3</accession>
<keyword evidence="5" id="KW-0966">Cell projection</keyword>
<feature type="region of interest" description="Disordered" evidence="6">
    <location>
        <begin position="245"/>
        <end position="298"/>
    </location>
</feature>
<dbReference type="InterPro" id="IPR003533">
    <property type="entry name" value="Doublecortin_dom"/>
</dbReference>
<dbReference type="GO" id="GO:0042461">
    <property type="term" value="P:photoreceptor cell development"/>
    <property type="evidence" value="ECO:0007669"/>
    <property type="project" value="TreeGrafter"/>
</dbReference>
<feature type="compositionally biased region" description="Polar residues" evidence="6">
    <location>
        <begin position="142"/>
        <end position="153"/>
    </location>
</feature>
<feature type="compositionally biased region" description="Basic and acidic residues" evidence="6">
    <location>
        <begin position="280"/>
        <end position="289"/>
    </location>
</feature>
<feature type="compositionally biased region" description="Basic residues" evidence="6">
    <location>
        <begin position="130"/>
        <end position="139"/>
    </location>
</feature>
<organism evidence="8 9">
    <name type="scientific">Mastacembelus armatus</name>
    <name type="common">zig-zag eel</name>
    <dbReference type="NCBI Taxonomy" id="205130"/>
    <lineage>
        <taxon>Eukaryota</taxon>
        <taxon>Metazoa</taxon>
        <taxon>Chordata</taxon>
        <taxon>Craniata</taxon>
        <taxon>Vertebrata</taxon>
        <taxon>Euteleostomi</taxon>
        <taxon>Actinopterygii</taxon>
        <taxon>Neopterygii</taxon>
        <taxon>Teleostei</taxon>
        <taxon>Neoteleostei</taxon>
        <taxon>Acanthomorphata</taxon>
        <taxon>Anabantaria</taxon>
        <taxon>Synbranchiformes</taxon>
        <taxon>Mastacembelidae</taxon>
        <taxon>Mastacembelus</taxon>
    </lineage>
</organism>
<evidence type="ECO:0000256" key="4">
    <source>
        <dbReference type="ARBA" id="ARBA00022737"/>
    </source>
</evidence>
<keyword evidence="9" id="KW-1185">Reference proteome</keyword>
<evidence type="ECO:0000256" key="3">
    <source>
        <dbReference type="ARBA" id="ARBA00022490"/>
    </source>
</evidence>
<evidence type="ECO:0000259" key="7">
    <source>
        <dbReference type="PROSITE" id="PS50309"/>
    </source>
</evidence>